<sequence length="40" mass="4667">MTKTIPIQWPILIEVPLSVPSGNAYRPGGEYRHWAKYKRL</sequence>
<dbReference type="EMBL" id="LAZR01067611">
    <property type="protein sequence ID" value="KKK51239.1"/>
    <property type="molecule type" value="Genomic_DNA"/>
</dbReference>
<proteinExistence type="predicted"/>
<comment type="caution">
    <text evidence="1">The sequence shown here is derived from an EMBL/GenBank/DDBJ whole genome shotgun (WGS) entry which is preliminary data.</text>
</comment>
<gene>
    <name evidence="1" type="ORF">LCGC14_3116920</name>
</gene>
<name>A0A0F8YAV8_9ZZZZ</name>
<feature type="non-terminal residue" evidence="1">
    <location>
        <position position="40"/>
    </location>
</feature>
<protein>
    <submittedName>
        <fullName evidence="1">Uncharacterized protein</fullName>
    </submittedName>
</protein>
<reference evidence="1" key="1">
    <citation type="journal article" date="2015" name="Nature">
        <title>Complex archaea that bridge the gap between prokaryotes and eukaryotes.</title>
        <authorList>
            <person name="Spang A."/>
            <person name="Saw J.H."/>
            <person name="Jorgensen S.L."/>
            <person name="Zaremba-Niedzwiedzka K."/>
            <person name="Martijn J."/>
            <person name="Lind A.E."/>
            <person name="van Eijk R."/>
            <person name="Schleper C."/>
            <person name="Guy L."/>
            <person name="Ettema T.J."/>
        </authorList>
    </citation>
    <scope>NUCLEOTIDE SEQUENCE</scope>
</reference>
<dbReference type="AlphaFoldDB" id="A0A0F8YAV8"/>
<accession>A0A0F8YAV8</accession>
<evidence type="ECO:0000313" key="1">
    <source>
        <dbReference type="EMBL" id="KKK51239.1"/>
    </source>
</evidence>
<organism evidence="1">
    <name type="scientific">marine sediment metagenome</name>
    <dbReference type="NCBI Taxonomy" id="412755"/>
    <lineage>
        <taxon>unclassified sequences</taxon>
        <taxon>metagenomes</taxon>
        <taxon>ecological metagenomes</taxon>
    </lineage>
</organism>